<keyword evidence="2" id="KW-1185">Reference proteome</keyword>
<evidence type="ECO:0000313" key="1">
    <source>
        <dbReference type="EMBL" id="CAH0400014.1"/>
    </source>
</evidence>
<dbReference type="Proteomes" id="UP001153292">
    <property type="component" value="Chromosome 16"/>
</dbReference>
<protein>
    <submittedName>
        <fullName evidence="1">Uncharacterized protein</fullName>
    </submittedName>
</protein>
<reference evidence="1" key="1">
    <citation type="submission" date="2021-12" db="EMBL/GenBank/DDBJ databases">
        <authorList>
            <person name="King R."/>
        </authorList>
    </citation>
    <scope>NUCLEOTIDE SEQUENCE</scope>
</reference>
<evidence type="ECO:0000313" key="2">
    <source>
        <dbReference type="Proteomes" id="UP001153292"/>
    </source>
</evidence>
<gene>
    <name evidence="1" type="ORF">CHILSU_LOCUS3195</name>
</gene>
<dbReference type="SUPFAM" id="SSF47565">
    <property type="entry name" value="Insect pheromone/odorant-binding proteins"/>
    <property type="match status" value="1"/>
</dbReference>
<dbReference type="CDD" id="cd23992">
    <property type="entry name" value="PBP_GOBP"/>
    <property type="match status" value="1"/>
</dbReference>
<dbReference type="Pfam" id="PF01395">
    <property type="entry name" value="PBP_GOBP"/>
    <property type="match status" value="1"/>
</dbReference>
<dbReference type="EMBL" id="OU963909">
    <property type="protein sequence ID" value="CAH0400014.1"/>
    <property type="molecule type" value="Genomic_DNA"/>
</dbReference>
<organism evidence="1 2">
    <name type="scientific">Chilo suppressalis</name>
    <name type="common">Asiatic rice borer moth</name>
    <dbReference type="NCBI Taxonomy" id="168631"/>
    <lineage>
        <taxon>Eukaryota</taxon>
        <taxon>Metazoa</taxon>
        <taxon>Ecdysozoa</taxon>
        <taxon>Arthropoda</taxon>
        <taxon>Hexapoda</taxon>
        <taxon>Insecta</taxon>
        <taxon>Pterygota</taxon>
        <taxon>Neoptera</taxon>
        <taxon>Endopterygota</taxon>
        <taxon>Lepidoptera</taxon>
        <taxon>Glossata</taxon>
        <taxon>Ditrysia</taxon>
        <taxon>Pyraloidea</taxon>
        <taxon>Crambidae</taxon>
        <taxon>Crambinae</taxon>
        <taxon>Chilo</taxon>
    </lineage>
</organism>
<proteinExistence type="predicted"/>
<dbReference type="InterPro" id="IPR006170">
    <property type="entry name" value="PBP/GOBP"/>
</dbReference>
<dbReference type="InterPro" id="IPR036728">
    <property type="entry name" value="PBP_GOBP_sf"/>
</dbReference>
<sequence length="241" mass="27262">MTRAQLKKTMTVAKKQCVPKIGVSEDKINKIEEGVFIEDPKVMCFIACVYKSLQVFFGHITRNENSMERLVVQGKVEAKGLADALRQGGQTLLNRRRTLRKAEPPPKQICVLCAVREEMFFSSGDSTKAEMCALTSPLPSRYTNLAAISIEAERRGDVSITQFYWWLKKHLLSARLVSILVESRPKRLLSLCKTSSCMATHRVCISGTGIDRDMTTLSRVHDWEEVTPCFVHINQLPFVVR</sequence>
<dbReference type="Gene3D" id="1.10.238.20">
    <property type="entry name" value="Pheromone/general odorant binding protein domain"/>
    <property type="match status" value="1"/>
</dbReference>
<accession>A0ABN8AZ34</accession>
<name>A0ABN8AZ34_CHISP</name>